<dbReference type="CDD" id="cd20917">
    <property type="entry name" value="DCAF15-NTD"/>
    <property type="match status" value="1"/>
</dbReference>
<feature type="domain" description="DDB1- and CUL4-associated factor 15 WD40 repeat-containing" evidence="2">
    <location>
        <begin position="66"/>
        <end position="264"/>
    </location>
</feature>
<dbReference type="InterPro" id="IPR038914">
    <property type="entry name" value="DCAF15"/>
</dbReference>
<sequence length="813" mass="93807">MASSVSEDSSDSEIFKENPCHITNKFFTNNDEENFKLEDTNPRLNLVQKITNRQIYGRFTRHSRASTERIFNDIYYKCRYSLENFIPKGDPMSHIFMGFTLCGRFFISYTTKLGESNSSAVLFPSVEYVLYIWRFVPGQTLRYVGKHRIFRLFKSSLGLDEVMFMQFPLDPYKIICYAIATGNPSMAFLTVLTLPTRNCRNCQEFISHADEKLTQGWCLKHGFMLNFMFTMSQPMPSFNPHISLAFPDHLVINTGHCIHILNISTLEPSRPLIQFPTQYKEYDNKFPSNIVTSNNIDCLSEVSESPSEFLNTSSVVDAILEDFNEYDLEGNDHNKPFHELNISCEPLNVTGKNYHNALVQNIVDTRLKHLQNANKDCLFSVPQTSGLQKPLEKMKVDKKNAEKAYEFTEENEKCEKLSLFRKKRLADKKYEFSEDNSENIVPFYSLRRERRCIYRSQNYCIKSPEFSNALFLSPRSSSIRSPMQSPNSRHGQFSPGGGRNIYSPIIRNCPIYSKSPISPKDTARKFNIYSPGTDSDCSDSDSRLILRPVHNISTSHYNDVKSHLSSGLLIVDSKQTENVKWIKKIVKRYSSADFENSSLLSGQSRDDYNVSIEIPVLVQTLAEQYLDIVPEVKADQLAETQLIITQRTFDCDQFVQSRAQQLCVDAKLEFLHCEDYDIKILHICPLNGHIVCKAVITIVALQDLVPYCRRNIYIADCIFTWNIADNTFEVIEPPMKFKLQTQWFSTDVPLVKIPSIVHKKVLVMDQLFEESKRSLRDYNNCFEICMDSMRFYSGSPISNEEYFDEYSIPSESD</sequence>
<reference evidence="3" key="1">
    <citation type="journal article" date="2016" name="Sci. Rep.">
        <title>Molecular characterization of firefly nuptial gifts: a multi-omics approach sheds light on postcopulatory sexual selection.</title>
        <authorList>
            <person name="Al-Wathiqui N."/>
            <person name="Fallon T.R."/>
            <person name="South A."/>
            <person name="Weng J.K."/>
            <person name="Lewis S.M."/>
        </authorList>
    </citation>
    <scope>NUCLEOTIDE SEQUENCE</scope>
</reference>
<dbReference type="PANTHER" id="PTHR28541">
    <property type="entry name" value="DDB1- AND CUL4-ASSOCIATED FACTOR 15"/>
    <property type="match status" value="1"/>
</dbReference>
<evidence type="ECO:0000259" key="2">
    <source>
        <dbReference type="Pfam" id="PF14939"/>
    </source>
</evidence>
<dbReference type="InterPro" id="IPR047319">
    <property type="entry name" value="DCAF15_C"/>
</dbReference>
<dbReference type="InterPro" id="IPR032734">
    <property type="entry name" value="DCAF15_WD40"/>
</dbReference>
<feature type="region of interest" description="Disordered" evidence="1">
    <location>
        <begin position="477"/>
        <end position="497"/>
    </location>
</feature>
<dbReference type="PANTHER" id="PTHR28541:SF1">
    <property type="entry name" value="DDB1- AND CUL4-ASSOCIATED FACTOR 15"/>
    <property type="match status" value="1"/>
</dbReference>
<dbReference type="GO" id="GO:0080008">
    <property type="term" value="C:Cul4-RING E3 ubiquitin ligase complex"/>
    <property type="evidence" value="ECO:0007669"/>
    <property type="project" value="TreeGrafter"/>
</dbReference>
<dbReference type="Pfam" id="PF14939">
    <property type="entry name" value="DCAF15_WD40"/>
    <property type="match status" value="1"/>
</dbReference>
<proteinExistence type="predicted"/>
<name>A0A1Y1K8R7_PHOPY</name>
<protein>
    <recommendedName>
        <fullName evidence="2">DDB1- and CUL4-associated factor 15 WD40 repeat-containing domain-containing protein</fullName>
    </recommendedName>
</protein>
<evidence type="ECO:0000313" key="3">
    <source>
        <dbReference type="EMBL" id="JAV55816.1"/>
    </source>
</evidence>
<dbReference type="EMBL" id="GEZM01094198">
    <property type="protein sequence ID" value="JAV55816.1"/>
    <property type="molecule type" value="Transcribed_RNA"/>
</dbReference>
<organism evidence="3">
    <name type="scientific">Photinus pyralis</name>
    <name type="common">Common eastern firefly</name>
    <name type="synonym">Lampyris pyralis</name>
    <dbReference type="NCBI Taxonomy" id="7054"/>
    <lineage>
        <taxon>Eukaryota</taxon>
        <taxon>Metazoa</taxon>
        <taxon>Ecdysozoa</taxon>
        <taxon>Arthropoda</taxon>
        <taxon>Hexapoda</taxon>
        <taxon>Insecta</taxon>
        <taxon>Pterygota</taxon>
        <taxon>Neoptera</taxon>
        <taxon>Endopterygota</taxon>
        <taxon>Coleoptera</taxon>
        <taxon>Polyphaga</taxon>
        <taxon>Elateriformia</taxon>
        <taxon>Elateroidea</taxon>
        <taxon>Lampyridae</taxon>
        <taxon>Lampyrinae</taxon>
        <taxon>Photinus</taxon>
    </lineage>
</organism>
<accession>A0A1Y1K8R7</accession>
<dbReference type="AlphaFoldDB" id="A0A1Y1K8R7"/>
<dbReference type="GO" id="GO:0016567">
    <property type="term" value="P:protein ubiquitination"/>
    <property type="evidence" value="ECO:0007669"/>
    <property type="project" value="InterPro"/>
</dbReference>
<dbReference type="CDD" id="cd20913">
    <property type="entry name" value="DCAF15-CTD"/>
    <property type="match status" value="1"/>
</dbReference>
<feature type="compositionally biased region" description="Polar residues" evidence="1">
    <location>
        <begin position="477"/>
        <end position="491"/>
    </location>
</feature>
<evidence type="ECO:0000256" key="1">
    <source>
        <dbReference type="SAM" id="MobiDB-lite"/>
    </source>
</evidence>